<name>A0A9J6BBF4_POLVA</name>
<feature type="domain" description="EF-hand" evidence="6">
    <location>
        <begin position="238"/>
        <end position="273"/>
    </location>
</feature>
<dbReference type="SMART" id="SM00054">
    <property type="entry name" value="EFh"/>
    <property type="match status" value="3"/>
</dbReference>
<evidence type="ECO:0000259" key="6">
    <source>
        <dbReference type="PROSITE" id="PS50222"/>
    </source>
</evidence>
<dbReference type="PANTHER" id="PTHR10827:SF98">
    <property type="entry name" value="45 KDA CALCIUM-BINDING PROTEIN"/>
    <property type="match status" value="1"/>
</dbReference>
<keyword evidence="5" id="KW-0812">Transmembrane</keyword>
<keyword evidence="2" id="KW-0677">Repeat</keyword>
<dbReference type="InterPro" id="IPR018247">
    <property type="entry name" value="EF_Hand_1_Ca_BS"/>
</dbReference>
<dbReference type="AlphaFoldDB" id="A0A9J6BBF4"/>
<feature type="transmembrane region" description="Helical" evidence="5">
    <location>
        <begin position="20"/>
        <end position="39"/>
    </location>
</feature>
<evidence type="ECO:0000313" key="8">
    <source>
        <dbReference type="Proteomes" id="UP001107558"/>
    </source>
</evidence>
<dbReference type="PANTHER" id="PTHR10827">
    <property type="entry name" value="RETICULOCALBIN"/>
    <property type="match status" value="1"/>
</dbReference>
<proteinExistence type="predicted"/>
<organism evidence="7 8">
    <name type="scientific">Polypedilum vanderplanki</name>
    <name type="common">Sleeping chironomid midge</name>
    <dbReference type="NCBI Taxonomy" id="319348"/>
    <lineage>
        <taxon>Eukaryota</taxon>
        <taxon>Metazoa</taxon>
        <taxon>Ecdysozoa</taxon>
        <taxon>Arthropoda</taxon>
        <taxon>Hexapoda</taxon>
        <taxon>Insecta</taxon>
        <taxon>Pterygota</taxon>
        <taxon>Neoptera</taxon>
        <taxon>Endopterygota</taxon>
        <taxon>Diptera</taxon>
        <taxon>Nematocera</taxon>
        <taxon>Chironomoidea</taxon>
        <taxon>Chironomidae</taxon>
        <taxon>Chironominae</taxon>
        <taxon>Polypedilum</taxon>
        <taxon>Polypedilum</taxon>
    </lineage>
</organism>
<dbReference type="Pfam" id="PF13202">
    <property type="entry name" value="EF-hand_5"/>
    <property type="match status" value="1"/>
</dbReference>
<dbReference type="SUPFAM" id="SSF47473">
    <property type="entry name" value="EF-hand"/>
    <property type="match status" value="2"/>
</dbReference>
<feature type="compositionally biased region" description="Basic residues" evidence="4">
    <location>
        <begin position="45"/>
        <end position="55"/>
    </location>
</feature>
<keyword evidence="8" id="KW-1185">Reference proteome</keyword>
<dbReference type="Gene3D" id="1.10.238.10">
    <property type="entry name" value="EF-hand"/>
    <property type="match status" value="2"/>
</dbReference>
<keyword evidence="3" id="KW-0106">Calcium</keyword>
<evidence type="ECO:0000256" key="2">
    <source>
        <dbReference type="ARBA" id="ARBA00022737"/>
    </source>
</evidence>
<protein>
    <recommendedName>
        <fullName evidence="6">EF-hand domain-containing protein</fullName>
    </recommendedName>
</protein>
<sequence>MVKAIIKAFRLATCKVSSSVIIPIIFYLIFITFILNITFPNGFKSQHHHHQHRNNNKNNQDSSDEDNSDSGEHQGELNRIFQSESMRDGMFQEPMILSDNADPISILKFAFKKADTNSDGLLTIRELAKYINLRIRDHIDTSIKRNPQIFAEIDKSPSDGIISWNEYHTYFLKNLKLNLDENYINNHDEKKHVKLDRKAKEALMRDKARWQEALSSDPYSLTLDEFLAFMHPEASTSNLLNLVEDILRHFDTDGDDMLTVEEFTTTYSTKDDNKKLFLSDNLEERRAEFKKLIDKNHDGKADRAELLQFVDPRHSRYAIQEAAMLINLADNNDDKKLSIDEIINKQDLFMGSKFISLIENFHNEF</sequence>
<evidence type="ECO:0000256" key="5">
    <source>
        <dbReference type="SAM" id="Phobius"/>
    </source>
</evidence>
<evidence type="ECO:0000313" key="7">
    <source>
        <dbReference type="EMBL" id="KAG5666896.1"/>
    </source>
</evidence>
<gene>
    <name evidence="7" type="ORF">PVAND_014903</name>
</gene>
<feature type="region of interest" description="Disordered" evidence="4">
    <location>
        <begin position="45"/>
        <end position="73"/>
    </location>
</feature>
<evidence type="ECO:0000256" key="3">
    <source>
        <dbReference type="ARBA" id="ARBA00022837"/>
    </source>
</evidence>
<keyword evidence="1" id="KW-0479">Metal-binding</keyword>
<dbReference type="PROSITE" id="PS00018">
    <property type="entry name" value="EF_HAND_1"/>
    <property type="match status" value="3"/>
</dbReference>
<dbReference type="Proteomes" id="UP001107558">
    <property type="component" value="Chromosome 4"/>
</dbReference>
<dbReference type="InterPro" id="IPR011992">
    <property type="entry name" value="EF-hand-dom_pair"/>
</dbReference>
<accession>A0A9J6BBF4</accession>
<dbReference type="GO" id="GO:0005783">
    <property type="term" value="C:endoplasmic reticulum"/>
    <property type="evidence" value="ECO:0007669"/>
    <property type="project" value="TreeGrafter"/>
</dbReference>
<keyword evidence="5" id="KW-1133">Transmembrane helix</keyword>
<evidence type="ECO:0000256" key="4">
    <source>
        <dbReference type="SAM" id="MobiDB-lite"/>
    </source>
</evidence>
<dbReference type="PROSITE" id="PS50222">
    <property type="entry name" value="EF_HAND_2"/>
    <property type="match status" value="2"/>
</dbReference>
<keyword evidence="5" id="KW-0472">Membrane</keyword>
<comment type="caution">
    <text evidence="7">The sequence shown here is derived from an EMBL/GenBank/DDBJ whole genome shotgun (WGS) entry which is preliminary data.</text>
</comment>
<dbReference type="GO" id="GO:0005509">
    <property type="term" value="F:calcium ion binding"/>
    <property type="evidence" value="ECO:0007669"/>
    <property type="project" value="InterPro"/>
</dbReference>
<dbReference type="EMBL" id="JADBJN010000004">
    <property type="protein sequence ID" value="KAG5666896.1"/>
    <property type="molecule type" value="Genomic_DNA"/>
</dbReference>
<dbReference type="GO" id="GO:0017156">
    <property type="term" value="P:calcium-ion regulated exocytosis"/>
    <property type="evidence" value="ECO:0007669"/>
    <property type="project" value="TreeGrafter"/>
</dbReference>
<evidence type="ECO:0000256" key="1">
    <source>
        <dbReference type="ARBA" id="ARBA00022723"/>
    </source>
</evidence>
<feature type="domain" description="EF-hand" evidence="6">
    <location>
        <begin position="102"/>
        <end position="137"/>
    </location>
</feature>
<dbReference type="InterPro" id="IPR002048">
    <property type="entry name" value="EF_hand_dom"/>
</dbReference>
<reference evidence="7" key="1">
    <citation type="submission" date="2021-03" db="EMBL/GenBank/DDBJ databases">
        <title>Chromosome level genome of the anhydrobiotic midge Polypedilum vanderplanki.</title>
        <authorList>
            <person name="Yoshida Y."/>
            <person name="Kikawada T."/>
            <person name="Gusev O."/>
        </authorList>
    </citation>
    <scope>NUCLEOTIDE SEQUENCE</scope>
    <source>
        <strain evidence="7">NIAS01</strain>
        <tissue evidence="7">Whole body or cell culture</tissue>
    </source>
</reference>
<dbReference type="OrthoDB" id="9978834at2759"/>
<dbReference type="Pfam" id="PF13499">
    <property type="entry name" value="EF-hand_7"/>
    <property type="match status" value="1"/>
</dbReference>